<reference evidence="3 4" key="1">
    <citation type="submission" date="2019-03" db="EMBL/GenBank/DDBJ databases">
        <title>Genomic Encyclopedia of Type Strains, Phase III (KMG-III): the genomes of soil and plant-associated and newly described type strains.</title>
        <authorList>
            <person name="Whitman W."/>
        </authorList>
    </citation>
    <scope>NUCLEOTIDE SEQUENCE [LARGE SCALE GENOMIC DNA]</scope>
    <source>
        <strain evidence="3 4">CECT 8283</strain>
    </source>
</reference>
<keyword evidence="1" id="KW-0812">Transmembrane</keyword>
<dbReference type="SUPFAM" id="SSF53187">
    <property type="entry name" value="Zn-dependent exopeptidases"/>
    <property type="match status" value="1"/>
</dbReference>
<dbReference type="Pfam" id="PF04389">
    <property type="entry name" value="Peptidase_M28"/>
    <property type="match status" value="1"/>
</dbReference>
<gene>
    <name evidence="3" type="ORF">DFQ07_0821</name>
</gene>
<evidence type="ECO:0000313" key="3">
    <source>
        <dbReference type="EMBL" id="TDQ28451.1"/>
    </source>
</evidence>
<dbReference type="GO" id="GO:0006508">
    <property type="term" value="P:proteolysis"/>
    <property type="evidence" value="ECO:0007669"/>
    <property type="project" value="InterPro"/>
</dbReference>
<feature type="transmembrane region" description="Helical" evidence="1">
    <location>
        <begin position="484"/>
        <end position="507"/>
    </location>
</feature>
<evidence type="ECO:0000259" key="2">
    <source>
        <dbReference type="Pfam" id="PF04389"/>
    </source>
</evidence>
<proteinExistence type="predicted"/>
<dbReference type="Gene3D" id="3.40.630.10">
    <property type="entry name" value="Zn peptidases"/>
    <property type="match status" value="1"/>
</dbReference>
<keyword evidence="1" id="KW-0472">Membrane</keyword>
<dbReference type="PANTHER" id="PTHR12147">
    <property type="entry name" value="METALLOPEPTIDASE M28 FAMILY MEMBER"/>
    <property type="match status" value="1"/>
</dbReference>
<dbReference type="EMBL" id="SNYH01000002">
    <property type="protein sequence ID" value="TDQ28451.1"/>
    <property type="molecule type" value="Genomic_DNA"/>
</dbReference>
<feature type="domain" description="Peptidase M28" evidence="2">
    <location>
        <begin position="102"/>
        <end position="292"/>
    </location>
</feature>
<dbReference type="OrthoDB" id="9778250at2"/>
<feature type="transmembrane region" description="Helical" evidence="1">
    <location>
        <begin position="363"/>
        <end position="384"/>
    </location>
</feature>
<evidence type="ECO:0000256" key="1">
    <source>
        <dbReference type="SAM" id="Phobius"/>
    </source>
</evidence>
<feature type="transmembrane region" description="Helical" evidence="1">
    <location>
        <begin position="7"/>
        <end position="25"/>
    </location>
</feature>
<name>A0A4R6TJN7_9FLAO</name>
<accession>A0A4R6TJN7</accession>
<dbReference type="AlphaFoldDB" id="A0A4R6TJN7"/>
<dbReference type="PANTHER" id="PTHR12147:SF26">
    <property type="entry name" value="PEPTIDASE M28 DOMAIN-CONTAINING PROTEIN"/>
    <property type="match status" value="1"/>
</dbReference>
<dbReference type="Proteomes" id="UP000295390">
    <property type="component" value="Unassembled WGS sequence"/>
</dbReference>
<sequence length="767" mass="86884">MKTSRNYLAVIVIILTVYWSFTDMIPSVSSPKTNIKTTDFSIDNALYHLKNISQKPHYTGSVEHKEVQNYLVKELKKLNLEPEIQYQTAINKKWRAATTTENILARIKGTDNSKALLLLTHYDSNPHSSLGASDAGSGVVTILEGIRAYLAANKTPKNDIIILFSDAEELGLLGAQAFVENHPWAKDIGLVLNFEARGSGGSSYMLMETNGKNKKLLAEFLNANPNYPAANSLMYGVYKKLPNDTDLTIFRENGNINGFNFAFIDDHFDYHTEQDSYERLNRETLLHQADYLTTTLNYFANADLTNLNSDTDYIYVNFPFTKLLSYPFSWVLPMLIVAFALFIFLIFIGISRKKLTVIGMLKGFIPYIISLVICIGISYSLWQLLLIIHPQYTDMLHGFTYNGYQYIIAFIFLNLWLIFKIYNYLKEHKTNDLLIAPITFGLILNYLVYVNLPGAGFLVIPVYIALFILAIQLFMNIRIKSKAALFAVISIPTIYIIAPMIQLFPVALGLKTLFISAILLVLLFGFMLPVFHQEKQKNGWQTLTGLVSLLFFVIATFNSGFSLEKKKPNSLVFIQNSDTNTSYWASHNKTLDGYTKQFLNDDSPQGGIDLIAGNSKYNTSFNYYTKAENKSISISNITINQDTIIDNQRNLSFTITPTRKIDRYELFTNTKIRLDNFTVNGVSYDDSGKAFTADKGTLLVYQMANTDKALTLSFTIDKNIKPDLVLNEISNDLLSHPKFTIKPRSEVMMPMPFVINDAIICTRKLQL</sequence>
<keyword evidence="1" id="KW-1133">Transmembrane helix</keyword>
<feature type="transmembrane region" description="Helical" evidence="1">
    <location>
        <begin position="543"/>
        <end position="561"/>
    </location>
</feature>
<feature type="transmembrane region" description="Helical" evidence="1">
    <location>
        <begin position="330"/>
        <end position="351"/>
    </location>
</feature>
<organism evidence="3 4">
    <name type="scientific">Tenacibaculum caenipelagi</name>
    <dbReference type="NCBI Taxonomy" id="1325435"/>
    <lineage>
        <taxon>Bacteria</taxon>
        <taxon>Pseudomonadati</taxon>
        <taxon>Bacteroidota</taxon>
        <taxon>Flavobacteriia</taxon>
        <taxon>Flavobacteriales</taxon>
        <taxon>Flavobacteriaceae</taxon>
        <taxon>Tenacibaculum</taxon>
    </lineage>
</organism>
<keyword evidence="4" id="KW-1185">Reference proteome</keyword>
<protein>
    <submittedName>
        <fullName evidence="3">Peptidase M28-like protein</fullName>
    </submittedName>
</protein>
<feature type="transmembrane region" description="Helical" evidence="1">
    <location>
        <begin position="513"/>
        <end position="531"/>
    </location>
</feature>
<dbReference type="InterPro" id="IPR045175">
    <property type="entry name" value="M28_fam"/>
</dbReference>
<comment type="caution">
    <text evidence="3">The sequence shown here is derived from an EMBL/GenBank/DDBJ whole genome shotgun (WGS) entry which is preliminary data.</text>
</comment>
<dbReference type="GO" id="GO:0008235">
    <property type="term" value="F:metalloexopeptidase activity"/>
    <property type="evidence" value="ECO:0007669"/>
    <property type="project" value="InterPro"/>
</dbReference>
<dbReference type="InterPro" id="IPR007484">
    <property type="entry name" value="Peptidase_M28"/>
</dbReference>
<dbReference type="RefSeq" id="WP_133534995.1">
    <property type="nucleotide sequence ID" value="NZ_SNYH01000002.1"/>
</dbReference>
<feature type="transmembrane region" description="Helical" evidence="1">
    <location>
        <begin position="404"/>
        <end position="422"/>
    </location>
</feature>
<feature type="transmembrane region" description="Helical" evidence="1">
    <location>
        <begin position="434"/>
        <end position="452"/>
    </location>
</feature>
<evidence type="ECO:0000313" key="4">
    <source>
        <dbReference type="Proteomes" id="UP000295390"/>
    </source>
</evidence>
<feature type="transmembrane region" description="Helical" evidence="1">
    <location>
        <begin position="458"/>
        <end position="477"/>
    </location>
</feature>